<dbReference type="EMBL" id="NIDN02000070">
    <property type="protein sequence ID" value="RLL97725.1"/>
    <property type="molecule type" value="Genomic_DNA"/>
</dbReference>
<keyword evidence="1" id="KW-1133">Transmembrane helix</keyword>
<sequence length="228" mass="26011">MLYYTVLLIAAVYLGRVSDHFVEHLSTLNNSEGLSQDNRKWMVHILSVFALIVEAESRIHPSVKIERRVTHSSVITQRSFFMFCVVFGLGYVLGLITERFYGFKFSLCAGLGRLHFIEHPDLPAMVMGDICGQSLAILILQIASAIEALLSKTQILRQEQVEEPKDGELPDPMQEARFARLLVQSVVWYFVWCFLPPTVQKLVGHNAFLDKITLFMVYVMVSKWTPQT</sequence>
<organism evidence="2 3">
    <name type="scientific">Aspergillus turcosus</name>
    <dbReference type="NCBI Taxonomy" id="1245748"/>
    <lineage>
        <taxon>Eukaryota</taxon>
        <taxon>Fungi</taxon>
        <taxon>Dikarya</taxon>
        <taxon>Ascomycota</taxon>
        <taxon>Pezizomycotina</taxon>
        <taxon>Eurotiomycetes</taxon>
        <taxon>Eurotiomycetidae</taxon>
        <taxon>Eurotiales</taxon>
        <taxon>Aspergillaceae</taxon>
        <taxon>Aspergillus</taxon>
        <taxon>Aspergillus subgen. Fumigati</taxon>
    </lineage>
</organism>
<keyword evidence="1" id="KW-0472">Membrane</keyword>
<dbReference type="AlphaFoldDB" id="A0A3R7F7S0"/>
<keyword evidence="3" id="KW-1185">Reference proteome</keyword>
<keyword evidence="1" id="KW-0812">Transmembrane</keyword>
<name>A0A3R7F7S0_9EURO</name>
<accession>A0A3R7F7S0</accession>
<dbReference type="OrthoDB" id="4493852at2759"/>
<comment type="caution">
    <text evidence="2">The sequence shown here is derived from an EMBL/GenBank/DDBJ whole genome shotgun (WGS) entry which is preliminary data.</text>
</comment>
<reference evidence="2 3" key="1">
    <citation type="submission" date="2018-08" db="EMBL/GenBank/DDBJ databases">
        <title>Draft genome sequences of two Aspergillus turcosus clinical strains isolated from bronchoalveolar lavage fluid: one azole-susceptible and the other azole-resistant.</title>
        <authorList>
            <person name="Parent-Michaud M."/>
            <person name="Dufresne P.J."/>
            <person name="Fournier E."/>
            <person name="Martineau C."/>
            <person name="Moreira S."/>
            <person name="Perkins V."/>
            <person name="De Repentigny L."/>
            <person name="Dufresne S.F."/>
        </authorList>
    </citation>
    <scope>NUCLEOTIDE SEQUENCE [LARGE SCALE GENOMIC DNA]</scope>
    <source>
        <strain evidence="2">HMR AF 1038</strain>
    </source>
</reference>
<evidence type="ECO:0000313" key="2">
    <source>
        <dbReference type="EMBL" id="RLL97725.1"/>
    </source>
</evidence>
<gene>
    <name evidence="2" type="ORF">CFD26_107273</name>
</gene>
<evidence type="ECO:0000256" key="1">
    <source>
        <dbReference type="SAM" id="Phobius"/>
    </source>
</evidence>
<proteinExistence type="predicted"/>
<evidence type="ECO:0000313" key="3">
    <source>
        <dbReference type="Proteomes" id="UP000215289"/>
    </source>
</evidence>
<protein>
    <submittedName>
        <fullName evidence="2">Uncharacterized protein</fullName>
    </submittedName>
</protein>
<feature type="transmembrane region" description="Helical" evidence="1">
    <location>
        <begin position="80"/>
        <end position="102"/>
    </location>
</feature>
<dbReference type="Proteomes" id="UP000215289">
    <property type="component" value="Unassembled WGS sequence"/>
</dbReference>